<keyword evidence="6 9" id="KW-0067">ATP-binding</keyword>
<dbReference type="InterPro" id="IPR003711">
    <property type="entry name" value="CarD-like/TRCF_RID"/>
</dbReference>
<dbReference type="Gene3D" id="3.30.2060.10">
    <property type="entry name" value="Penicillin-binding protein 1b domain"/>
    <property type="match status" value="1"/>
</dbReference>
<dbReference type="InterPro" id="IPR005118">
    <property type="entry name" value="TRCF_C"/>
</dbReference>
<dbReference type="NCBIfam" id="TIGR00580">
    <property type="entry name" value="mfd"/>
    <property type="match status" value="1"/>
</dbReference>
<dbReference type="EC" id="3.6.4.-" evidence="9"/>
<evidence type="ECO:0000313" key="13">
    <source>
        <dbReference type="Proteomes" id="UP001597249"/>
    </source>
</evidence>
<dbReference type="PROSITE" id="PS51192">
    <property type="entry name" value="HELICASE_ATP_BIND_1"/>
    <property type="match status" value="1"/>
</dbReference>
<evidence type="ECO:0000256" key="6">
    <source>
        <dbReference type="ARBA" id="ARBA00022840"/>
    </source>
</evidence>
<keyword evidence="5" id="KW-0347">Helicase</keyword>
<dbReference type="Pfam" id="PF03461">
    <property type="entry name" value="TRCF"/>
    <property type="match status" value="1"/>
</dbReference>
<dbReference type="Gene3D" id="3.90.1150.50">
    <property type="entry name" value="Transcription-repair-coupling factor, D7 domain"/>
    <property type="match status" value="1"/>
</dbReference>
<dbReference type="InterPro" id="IPR014001">
    <property type="entry name" value="Helicase_ATP-bd"/>
</dbReference>
<evidence type="ECO:0000259" key="11">
    <source>
        <dbReference type="PROSITE" id="PS51194"/>
    </source>
</evidence>
<dbReference type="SUPFAM" id="SSF52540">
    <property type="entry name" value="P-loop containing nucleoside triphosphate hydrolases"/>
    <property type="match status" value="4"/>
</dbReference>
<comment type="similarity">
    <text evidence="9">In the C-terminal section; belongs to the helicase family. RecG subfamily.</text>
</comment>
<keyword evidence="8 9" id="KW-0234">DNA repair</keyword>
<evidence type="ECO:0000256" key="2">
    <source>
        <dbReference type="ARBA" id="ARBA00022741"/>
    </source>
</evidence>
<evidence type="ECO:0000256" key="7">
    <source>
        <dbReference type="ARBA" id="ARBA00023125"/>
    </source>
</evidence>
<organism evidence="12 13">
    <name type="scientific">Lacticaseibacillus jixianensis</name>
    <dbReference type="NCBI Taxonomy" id="2486012"/>
    <lineage>
        <taxon>Bacteria</taxon>
        <taxon>Bacillati</taxon>
        <taxon>Bacillota</taxon>
        <taxon>Bacilli</taxon>
        <taxon>Lactobacillales</taxon>
        <taxon>Lactobacillaceae</taxon>
        <taxon>Lacticaseibacillus</taxon>
    </lineage>
</organism>
<feature type="domain" description="Helicase C-terminal" evidence="11">
    <location>
        <begin position="815"/>
        <end position="969"/>
    </location>
</feature>
<dbReference type="InterPro" id="IPR011545">
    <property type="entry name" value="DEAD/DEAH_box_helicase_dom"/>
</dbReference>
<dbReference type="CDD" id="cd17991">
    <property type="entry name" value="DEXHc_TRCF"/>
    <property type="match status" value="1"/>
</dbReference>
<proteinExistence type="inferred from homology"/>
<keyword evidence="13" id="KW-1185">Reference proteome</keyword>
<comment type="caution">
    <text evidence="12">The sequence shown here is derived from an EMBL/GenBank/DDBJ whole genome shotgun (WGS) entry which is preliminary data.</text>
</comment>
<keyword evidence="4 9" id="KW-0378">Hydrolase</keyword>
<dbReference type="InterPro" id="IPR027417">
    <property type="entry name" value="P-loop_NTPase"/>
</dbReference>
<comment type="similarity">
    <text evidence="9">In the N-terminal section; belongs to the UvrB family.</text>
</comment>
<keyword evidence="7 9" id="KW-0238">DNA-binding</keyword>
<evidence type="ECO:0000256" key="3">
    <source>
        <dbReference type="ARBA" id="ARBA00022763"/>
    </source>
</evidence>
<name>A0ABW4BA10_9LACO</name>
<evidence type="ECO:0000313" key="12">
    <source>
        <dbReference type="EMBL" id="MFD1393045.1"/>
    </source>
</evidence>
<dbReference type="SMART" id="SM01058">
    <property type="entry name" value="CarD_TRCF"/>
    <property type="match status" value="1"/>
</dbReference>
<protein>
    <recommendedName>
        <fullName evidence="9">Transcription-repair-coupling factor</fullName>
        <shortName evidence="9">TRCF</shortName>
        <ecNumber evidence="9">3.6.4.-</ecNumber>
    </recommendedName>
</protein>
<dbReference type="InterPro" id="IPR041471">
    <property type="entry name" value="UvrB_inter"/>
</dbReference>
<dbReference type="InterPro" id="IPR036101">
    <property type="entry name" value="CarD-like/TRCF_RID_sf"/>
</dbReference>
<sequence length="1169" mass="129323">MDLIQMMAQAPEFRTLWPGLDAGRHLVTGLDGSAKTLFLAATLKQTHRQLLVVENNRYHADELAADLTGLLGADLVWPFPVEDVLAAEVAVSSKDAVNDRINTLNWLTQGQPGIVVTSLAGIKRLQVPKAVWKAAKLTIDMASELDLGNVARQLSAMGYRRVDLVAAPGEFAIRGGIIDVYPLNQDDPVRIELFDTAVDSLRRFDMATQRSIENLTAVVIPPATDLVASDETVKAAGALLTAQGTKAKAKAKTKEAKQALTDGLLSVADQMSRGERPDSLALYMPALYREPARLGSYLTPDAIVVYDDYTKLADADVALLQETTDWYASLQEGGKLATGQNAPTLQELDHAERRTHLYLSLFQKGMGNIRLKSLTNLAARNVQQFFSQMPLLKTEADRWRKQKQTVVYLVNEKARRAKLSQTLREFEIDAVISEPTALLPGVQQVVAGSLANGFELPTAHLVVVTEHELFNAKVKRRARHQTLANAERLRSYTELHPGDYVVHVNHGIGEYVGMQTLEVDGVHQDYITILYQKGDKLFIPVSQLHLVQKYVGADGKHPRINKLGGSEWQKTKKKVAARIEDIADDLIKLYAEREAEPGYAFPPDDDLQHDFEAEFPYPETQDQLRSAKEIKQDMEKARPMDRLLVGDVGFGKTEVALRAAFKAVEAGKQVAFLVPTTILAQQHYDTMIDRFADFPVNVGMLSRFRTPAQAKATLADLAAGKLDIVVGTHRLLSKDVHYHDLGLLIIDEEQRFGVKHKEKLKALKANVDVLTLTATPIPRTLNMSMLGVRDLSVIETPPTNRYPIQTFVMEQNAGAIKAAIERELERGGQVFYLHNKVADIERTVAAVEALVPGATVTYAHGQMTETQLENVIYDFVHGDFDVLVTTTIIETGVDMPNVNTLIIEDADHYGLAQLYQLRGRIGRSSRVAYAYFMYRQNRVLSEEAEKRLSAIKDFTALGSGFKIAMRDLSIRGAGNLLGSQQHGFIDAVGYDLYTQMLQDAVAEKQGKGHRSKADAELVLDIEAYLPDSYVADPAQKIELYKRVRESASDDQERELQADLVDRFGDYPAPVANLLAVARLKRFADQARIEKISRSGQQVTVVVSGKADSAAGEKLFAALAQTQLKARVSGEQQLQVTLLLPKDMKVSAWLKELTGFVQALAQQQEAANAK</sequence>
<dbReference type="PROSITE" id="PS51194">
    <property type="entry name" value="HELICASE_CTER"/>
    <property type="match status" value="1"/>
</dbReference>
<dbReference type="PANTHER" id="PTHR47964">
    <property type="entry name" value="ATP-DEPENDENT DNA HELICASE HOMOLOG RECG, CHLOROPLASTIC"/>
    <property type="match status" value="1"/>
</dbReference>
<accession>A0ABW4BA10</accession>
<dbReference type="SUPFAM" id="SSF141259">
    <property type="entry name" value="CarD-like"/>
    <property type="match status" value="1"/>
</dbReference>
<dbReference type="SUPFAM" id="SSF143517">
    <property type="entry name" value="TRCF domain-like"/>
    <property type="match status" value="1"/>
</dbReference>
<dbReference type="SMART" id="SM00487">
    <property type="entry name" value="DEXDc"/>
    <property type="match status" value="1"/>
</dbReference>
<evidence type="ECO:0000256" key="9">
    <source>
        <dbReference type="HAMAP-Rule" id="MF_00969"/>
    </source>
</evidence>
<dbReference type="InterPro" id="IPR004576">
    <property type="entry name" value="Mfd"/>
</dbReference>
<dbReference type="Pfam" id="PF00271">
    <property type="entry name" value="Helicase_C"/>
    <property type="match status" value="1"/>
</dbReference>
<comment type="function">
    <text evidence="9">Couples transcription and DNA repair by recognizing RNA polymerase (RNAP) stalled at DNA lesions. Mediates ATP-dependent release of RNAP and its truncated transcript from the DNA, and recruitment of nucleotide excision repair machinery to the damaged site.</text>
</comment>
<reference evidence="13" key="1">
    <citation type="journal article" date="2019" name="Int. J. Syst. Evol. Microbiol.">
        <title>The Global Catalogue of Microorganisms (GCM) 10K type strain sequencing project: providing services to taxonomists for standard genome sequencing and annotation.</title>
        <authorList>
            <consortium name="The Broad Institute Genomics Platform"/>
            <consortium name="The Broad Institute Genome Sequencing Center for Infectious Disease"/>
            <person name="Wu L."/>
            <person name="Ma J."/>
        </authorList>
    </citation>
    <scope>NUCLEOTIDE SEQUENCE [LARGE SCALE GENOMIC DNA]</scope>
    <source>
        <strain evidence="13">CCM 8911</strain>
    </source>
</reference>
<dbReference type="Proteomes" id="UP001597249">
    <property type="component" value="Unassembled WGS sequence"/>
</dbReference>
<dbReference type="HAMAP" id="MF_00969">
    <property type="entry name" value="TRCF"/>
    <property type="match status" value="1"/>
</dbReference>
<evidence type="ECO:0000259" key="10">
    <source>
        <dbReference type="PROSITE" id="PS51192"/>
    </source>
</evidence>
<dbReference type="InterPro" id="IPR047112">
    <property type="entry name" value="RecG/Mfd"/>
</dbReference>
<evidence type="ECO:0000256" key="5">
    <source>
        <dbReference type="ARBA" id="ARBA00022806"/>
    </source>
</evidence>
<dbReference type="Pfam" id="PF17757">
    <property type="entry name" value="UvrB_inter"/>
    <property type="match status" value="1"/>
</dbReference>
<keyword evidence="1 9" id="KW-0963">Cytoplasm</keyword>
<comment type="subcellular location">
    <subcellularLocation>
        <location evidence="9">Cytoplasm</location>
    </subcellularLocation>
</comment>
<dbReference type="Pfam" id="PF00270">
    <property type="entry name" value="DEAD"/>
    <property type="match status" value="1"/>
</dbReference>
<dbReference type="RefSeq" id="WP_125585171.1">
    <property type="nucleotide sequence ID" value="NZ_JBHTMO010000015.1"/>
</dbReference>
<feature type="domain" description="Helicase ATP-binding" evidence="10">
    <location>
        <begin position="633"/>
        <end position="794"/>
    </location>
</feature>
<dbReference type="EMBL" id="JBHTMO010000015">
    <property type="protein sequence ID" value="MFD1393045.1"/>
    <property type="molecule type" value="Genomic_DNA"/>
</dbReference>
<gene>
    <name evidence="9 12" type="primary">mfd</name>
    <name evidence="12" type="ORF">ACFQ3L_05490</name>
</gene>
<dbReference type="Pfam" id="PF02559">
    <property type="entry name" value="CarD_TRCF_RID"/>
    <property type="match status" value="1"/>
</dbReference>
<dbReference type="InterPro" id="IPR001650">
    <property type="entry name" value="Helicase_C-like"/>
</dbReference>
<keyword evidence="3 9" id="KW-0227">DNA damage</keyword>
<dbReference type="Gene3D" id="3.40.50.11180">
    <property type="match status" value="1"/>
</dbReference>
<dbReference type="InterPro" id="IPR037235">
    <property type="entry name" value="TRCF-like_C_D7"/>
</dbReference>
<dbReference type="PANTHER" id="PTHR47964:SF1">
    <property type="entry name" value="ATP-DEPENDENT DNA HELICASE HOMOLOG RECG, CHLOROPLASTIC"/>
    <property type="match status" value="1"/>
</dbReference>
<evidence type="ECO:0000256" key="1">
    <source>
        <dbReference type="ARBA" id="ARBA00022490"/>
    </source>
</evidence>
<evidence type="ECO:0000256" key="8">
    <source>
        <dbReference type="ARBA" id="ARBA00023204"/>
    </source>
</evidence>
<dbReference type="SMART" id="SM00982">
    <property type="entry name" value="TRCF"/>
    <property type="match status" value="1"/>
</dbReference>
<dbReference type="Gene3D" id="2.40.10.170">
    <property type="match status" value="1"/>
</dbReference>
<dbReference type="Gene3D" id="3.40.50.300">
    <property type="entry name" value="P-loop containing nucleotide triphosphate hydrolases"/>
    <property type="match status" value="2"/>
</dbReference>
<dbReference type="SMART" id="SM00490">
    <property type="entry name" value="HELICc"/>
    <property type="match status" value="1"/>
</dbReference>
<evidence type="ECO:0000256" key="4">
    <source>
        <dbReference type="ARBA" id="ARBA00022801"/>
    </source>
</evidence>
<keyword evidence="2 9" id="KW-0547">Nucleotide-binding</keyword>